<keyword evidence="2 5" id="KW-0647">Proteasome</keyword>
<comment type="subunit">
    <text evidence="3">Component of the lid subcomplex of the 19S proteasome regulatory particle complex (also named PA700 complex). The 26S proteasome consists of a 20S proteasome core and two 19S regulatory subunits.</text>
</comment>
<accession>H2KVW1</accession>
<dbReference type="InterPro" id="IPR050871">
    <property type="entry name" value="26S_Proteasome/COP9_Components"/>
</dbReference>
<evidence type="ECO:0000259" key="4">
    <source>
        <dbReference type="PROSITE" id="PS50250"/>
    </source>
</evidence>
<evidence type="ECO:0000313" key="6">
    <source>
        <dbReference type="Proteomes" id="UP000008909"/>
    </source>
</evidence>
<feature type="domain" description="PCI" evidence="4">
    <location>
        <begin position="279"/>
        <end position="450"/>
    </location>
</feature>
<dbReference type="PANTHER" id="PTHR10678">
    <property type="entry name" value="26S PROTEASOME NON-ATPASE REGULATORY SUBUNIT 11/COP9 SIGNALOSOME COMPLEX SUBUNIT 2"/>
    <property type="match status" value="1"/>
</dbReference>
<proteinExistence type="inferred from homology"/>
<dbReference type="AlphaFoldDB" id="H2KVW1"/>
<dbReference type="InterPro" id="IPR000717">
    <property type="entry name" value="PCI_dom"/>
</dbReference>
<dbReference type="SUPFAM" id="SSF46785">
    <property type="entry name" value="Winged helix' DNA-binding domain"/>
    <property type="match status" value="1"/>
</dbReference>
<comment type="similarity">
    <text evidence="1">Belongs to the proteasome subunit S9 family.</text>
</comment>
<dbReference type="EMBL" id="DF145382">
    <property type="protein sequence ID" value="GAA31027.2"/>
    <property type="molecule type" value="Genomic_DNA"/>
</dbReference>
<name>H2KVW1_CLOSI</name>
<dbReference type="Gene3D" id="1.25.40.570">
    <property type="match status" value="1"/>
</dbReference>
<dbReference type="GO" id="GO:0000502">
    <property type="term" value="C:proteasome complex"/>
    <property type="evidence" value="ECO:0007669"/>
    <property type="project" value="UniProtKB-KW"/>
</dbReference>
<organism evidence="5 6">
    <name type="scientific">Clonorchis sinensis</name>
    <name type="common">Chinese liver fluke</name>
    <dbReference type="NCBI Taxonomy" id="79923"/>
    <lineage>
        <taxon>Eukaryota</taxon>
        <taxon>Metazoa</taxon>
        <taxon>Spiralia</taxon>
        <taxon>Lophotrochozoa</taxon>
        <taxon>Platyhelminthes</taxon>
        <taxon>Trematoda</taxon>
        <taxon>Digenea</taxon>
        <taxon>Opisthorchiida</taxon>
        <taxon>Opisthorchiata</taxon>
        <taxon>Opisthorchiidae</taxon>
        <taxon>Clonorchis</taxon>
    </lineage>
</organism>
<protein>
    <submittedName>
        <fullName evidence="5">26S proteasome regulatory subunit N6</fullName>
    </submittedName>
</protein>
<dbReference type="Proteomes" id="UP000008909">
    <property type="component" value="Unassembled WGS sequence"/>
</dbReference>
<evidence type="ECO:0000313" key="5">
    <source>
        <dbReference type="EMBL" id="GAA31027.2"/>
    </source>
</evidence>
<dbReference type="InterPro" id="IPR036390">
    <property type="entry name" value="WH_DNA-bd_sf"/>
</dbReference>
<dbReference type="InterPro" id="IPR040773">
    <property type="entry name" value="Rpn6_N"/>
</dbReference>
<dbReference type="SMART" id="SM00753">
    <property type="entry name" value="PAM"/>
    <property type="match status" value="1"/>
</dbReference>
<evidence type="ECO:0000256" key="3">
    <source>
        <dbReference type="ARBA" id="ARBA00062507"/>
    </source>
</evidence>
<dbReference type="SMART" id="SM00088">
    <property type="entry name" value="PINT"/>
    <property type="match status" value="1"/>
</dbReference>
<dbReference type="FunFam" id="1.25.40.570:FF:000016">
    <property type="entry name" value="26S proteasome regulatory subunit"/>
    <property type="match status" value="1"/>
</dbReference>
<evidence type="ECO:0000256" key="1">
    <source>
        <dbReference type="ARBA" id="ARBA00007454"/>
    </source>
</evidence>
<reference evidence="5" key="1">
    <citation type="journal article" date="2011" name="Genome Biol.">
        <title>The draft genome of the carcinogenic human liver fluke Clonorchis sinensis.</title>
        <authorList>
            <person name="Wang X."/>
            <person name="Chen W."/>
            <person name="Huang Y."/>
            <person name="Sun J."/>
            <person name="Men J."/>
            <person name="Liu H."/>
            <person name="Luo F."/>
            <person name="Guo L."/>
            <person name="Lv X."/>
            <person name="Deng C."/>
            <person name="Zhou C."/>
            <person name="Fan Y."/>
            <person name="Li X."/>
            <person name="Huang L."/>
            <person name="Hu Y."/>
            <person name="Liang C."/>
            <person name="Hu X."/>
            <person name="Xu J."/>
            <person name="Yu X."/>
        </authorList>
    </citation>
    <scope>NUCLEOTIDE SEQUENCE [LARGE SCALE GENOMIC DNA]</scope>
    <source>
        <strain evidence="5">Henan</strain>
    </source>
</reference>
<dbReference type="Pfam" id="PF18055">
    <property type="entry name" value="RPN6_N"/>
    <property type="match status" value="1"/>
</dbReference>
<keyword evidence="6" id="KW-1185">Reference proteome</keyword>
<gene>
    <name evidence="5" type="ORF">CLF_113628</name>
</gene>
<evidence type="ECO:0000256" key="2">
    <source>
        <dbReference type="ARBA" id="ARBA00022942"/>
    </source>
</evidence>
<dbReference type="PROSITE" id="PS50250">
    <property type="entry name" value="PCI"/>
    <property type="match status" value="1"/>
</dbReference>
<dbReference type="Pfam" id="PF01399">
    <property type="entry name" value="PCI"/>
    <property type="match status" value="1"/>
</dbReference>
<sequence length="480" mass="53694">MIHREALIKKIANTSGYSEFSVPPTFTHKTLTNAMKGKLVFRVKLEYSPITLAQTSIGTFPAMSAPDVLKAAAAEPDPAKRMNIYKNIVRTEVSDPDEVAIKAKEQAILELGNMMAKSSDAKGLADLIVLTRPFLKQISKAKAGRLVRTLVDLFLNLEAGTGREIDLCRECIQWANEERRVFLRQALETRLIGLYYENGHYEEALKLGSSLLRELKKLDDKVLLVEVQLMESQVYYRLGNLQRSRAALTSARTTANGIYCPPRLQASLDLLSGILHAADERDFKTACSYFYEAFEGFDSIGSNRAVDALKYMLLSKIMLNCPEEIPNILTGKLALKYNSPHLDAMREVGLAAKNRSLGDFLAVRNKYPVELLEDPVVSRHLNCFYDTLFGQNLLKLIEPYSRVQIGHIAKLINLPLDVVEKKLSQMILDNEHNGILDQGSGVLVLREPQCEGKDYPHALAAVHSLNGIVDMLFQKTTKLK</sequence>